<name>A0A3A3EKB1_9GAMM</name>
<feature type="signal peptide" evidence="1">
    <location>
        <begin position="1"/>
        <end position="26"/>
    </location>
</feature>
<evidence type="ECO:0000313" key="3">
    <source>
        <dbReference type="Proteomes" id="UP000265938"/>
    </source>
</evidence>
<keyword evidence="1" id="KW-0732">Signal</keyword>
<organism evidence="2 3">
    <name type="scientific">Pseudoalteromonas gelatinilytica</name>
    <dbReference type="NCBI Taxonomy" id="1703256"/>
    <lineage>
        <taxon>Bacteria</taxon>
        <taxon>Pseudomonadati</taxon>
        <taxon>Pseudomonadota</taxon>
        <taxon>Gammaproteobacteria</taxon>
        <taxon>Alteromonadales</taxon>
        <taxon>Pseudoalteromonadaceae</taxon>
        <taxon>Pseudoalteromonas</taxon>
    </lineage>
</organism>
<dbReference type="AlphaFoldDB" id="A0A3A3EKB1"/>
<gene>
    <name evidence="2" type="ORF">D4741_10490</name>
</gene>
<dbReference type="Gene3D" id="2.40.160.20">
    <property type="match status" value="1"/>
</dbReference>
<evidence type="ECO:0008006" key="4">
    <source>
        <dbReference type="Google" id="ProtNLM"/>
    </source>
</evidence>
<dbReference type="Proteomes" id="UP000265938">
    <property type="component" value="Unassembled WGS sequence"/>
</dbReference>
<evidence type="ECO:0000256" key="1">
    <source>
        <dbReference type="SAM" id="SignalP"/>
    </source>
</evidence>
<reference evidence="2 3" key="1">
    <citation type="submission" date="2018-09" db="EMBL/GenBank/DDBJ databases">
        <title>Identification of marine bacteria producing industrial enzymes.</title>
        <authorList>
            <person name="Cheng T.H."/>
            <person name="Saidin J."/>
            <person name="Muhd D.D."/>
            <person name="Isa M.N.M."/>
            <person name="Bakar M.F.A."/>
            <person name="Ismail N."/>
        </authorList>
    </citation>
    <scope>NUCLEOTIDE SEQUENCE [LARGE SCALE GENOMIC DNA]</scope>
    <source>
        <strain evidence="2 3">MNAD 1.6</strain>
    </source>
</reference>
<dbReference type="RefSeq" id="WP_119852921.1">
    <property type="nucleotide sequence ID" value="NZ_QYSE01000002.1"/>
</dbReference>
<sequence length="255" mass="29048">MLTLKQPRMLTLLSFGLVFASPTVYADQWQFSVEPYLMATAIDGSSAIGTIEAPLEVEFDTILNNLDSAFMLHFEGYHQSNWGFIADWGYMDLSKSHNAPKLGVLSARVRQAVLELSVAYRFSSPSMGDWVNYVGIRRWDNSYEFDLDPNFMSQVSVVDRDEDWIDLIFGFHLNKQLSEHWQLTTAGDLGGFNLNAKLTGSFKLGAVYQINPHWDLGMSYKTTYVDYQTGQRGNKNFFSYDTFTHGPQISVSYQF</sequence>
<feature type="chain" id="PRO_5017333011" description="Outer membrane protein beta-barrel domain-containing protein" evidence="1">
    <location>
        <begin position="27"/>
        <end position="255"/>
    </location>
</feature>
<dbReference type="EMBL" id="QYSE01000002">
    <property type="protein sequence ID" value="RJF35398.1"/>
    <property type="molecule type" value="Genomic_DNA"/>
</dbReference>
<comment type="caution">
    <text evidence="2">The sequence shown here is derived from an EMBL/GenBank/DDBJ whole genome shotgun (WGS) entry which is preliminary data.</text>
</comment>
<accession>A0A3A3EKB1</accession>
<evidence type="ECO:0000313" key="2">
    <source>
        <dbReference type="EMBL" id="RJF35398.1"/>
    </source>
</evidence>
<proteinExistence type="predicted"/>
<protein>
    <recommendedName>
        <fullName evidence="4">Outer membrane protein beta-barrel domain-containing protein</fullName>
    </recommendedName>
</protein>